<evidence type="ECO:0000256" key="7">
    <source>
        <dbReference type="ARBA" id="ARBA00023268"/>
    </source>
</evidence>
<reference evidence="13" key="1">
    <citation type="journal article" date="2020" name="New Phytol.">
        <title>Comparative genomics reveals dynamic genome evolution in host specialist ectomycorrhizal fungi.</title>
        <authorList>
            <person name="Lofgren L.A."/>
            <person name="Nguyen N.H."/>
            <person name="Vilgalys R."/>
            <person name="Ruytinx J."/>
            <person name="Liao H.L."/>
            <person name="Branco S."/>
            <person name="Kuo A."/>
            <person name="LaButti K."/>
            <person name="Lipzen A."/>
            <person name="Andreopoulos W."/>
            <person name="Pangilinan J."/>
            <person name="Riley R."/>
            <person name="Hundley H."/>
            <person name="Na H."/>
            <person name="Barry K."/>
            <person name="Grigoriev I.V."/>
            <person name="Stajich J.E."/>
            <person name="Kennedy P.G."/>
        </authorList>
    </citation>
    <scope>NUCLEOTIDE SEQUENCE</scope>
    <source>
        <strain evidence="13">FC423</strain>
    </source>
</reference>
<evidence type="ECO:0000256" key="11">
    <source>
        <dbReference type="SAM" id="Phobius"/>
    </source>
</evidence>
<comment type="caution">
    <text evidence="13">The sequence shown here is derived from an EMBL/GenBank/DDBJ whole genome shotgun (WGS) entry which is preliminary data.</text>
</comment>
<evidence type="ECO:0000256" key="6">
    <source>
        <dbReference type="ARBA" id="ARBA00023239"/>
    </source>
</evidence>
<dbReference type="InterPro" id="IPR011257">
    <property type="entry name" value="DNA_glycosylase"/>
</dbReference>
<evidence type="ECO:0000256" key="9">
    <source>
        <dbReference type="ARBA" id="ARBA00044632"/>
    </source>
</evidence>
<dbReference type="GeneID" id="64699008"/>
<dbReference type="GO" id="GO:0003684">
    <property type="term" value="F:damaged DNA binding"/>
    <property type="evidence" value="ECO:0007669"/>
    <property type="project" value="InterPro"/>
</dbReference>
<evidence type="ECO:0000256" key="4">
    <source>
        <dbReference type="ARBA" id="ARBA00022801"/>
    </source>
</evidence>
<dbReference type="Gene3D" id="1.10.1670.10">
    <property type="entry name" value="Helix-hairpin-Helix base-excision DNA repair enzymes (C-terminal)"/>
    <property type="match status" value="1"/>
</dbReference>
<name>A0A9P7FA68_9AGAM</name>
<evidence type="ECO:0000313" key="14">
    <source>
        <dbReference type="Proteomes" id="UP000823399"/>
    </source>
</evidence>
<keyword evidence="3" id="KW-0227">DNA damage</keyword>
<comment type="catalytic activity">
    <reaction evidence="9">
        <text>2'-deoxyribonucleotide-(2'-deoxyribose 5'-phosphate)-2'-deoxyribonucleotide-DNA = a 3'-end 2'-deoxyribonucleotide-(2,3-dehydro-2,3-deoxyribose 5'-phosphate)-DNA + a 5'-end 5'-phospho-2'-deoxyribonucleoside-DNA + H(+)</text>
        <dbReference type="Rhea" id="RHEA:66592"/>
        <dbReference type="Rhea" id="RHEA-COMP:13180"/>
        <dbReference type="Rhea" id="RHEA-COMP:16897"/>
        <dbReference type="Rhea" id="RHEA-COMP:17067"/>
        <dbReference type="ChEBI" id="CHEBI:15378"/>
        <dbReference type="ChEBI" id="CHEBI:136412"/>
        <dbReference type="ChEBI" id="CHEBI:157695"/>
        <dbReference type="ChEBI" id="CHEBI:167181"/>
        <dbReference type="EC" id="4.2.99.18"/>
    </reaction>
</comment>
<evidence type="ECO:0000256" key="10">
    <source>
        <dbReference type="SAM" id="MobiDB-lite"/>
    </source>
</evidence>
<dbReference type="CDD" id="cd00056">
    <property type="entry name" value="ENDO3c"/>
    <property type="match status" value="1"/>
</dbReference>
<feature type="transmembrane region" description="Helical" evidence="11">
    <location>
        <begin position="396"/>
        <end position="418"/>
    </location>
</feature>
<dbReference type="PANTHER" id="PTHR10242">
    <property type="entry name" value="8-OXOGUANINE DNA GLYCOSYLASE"/>
    <property type="match status" value="1"/>
</dbReference>
<dbReference type="AlphaFoldDB" id="A0A9P7FA68"/>
<keyword evidence="5" id="KW-0234">DNA repair</keyword>
<dbReference type="EMBL" id="JABBWM010000017">
    <property type="protein sequence ID" value="KAG2111701.1"/>
    <property type="molecule type" value="Genomic_DNA"/>
</dbReference>
<keyword evidence="14" id="KW-1185">Reference proteome</keyword>
<dbReference type="OrthoDB" id="238681at2759"/>
<dbReference type="InterPro" id="IPR052054">
    <property type="entry name" value="Oxidative_DNA_repair_enzyme"/>
</dbReference>
<evidence type="ECO:0000313" key="13">
    <source>
        <dbReference type="EMBL" id="KAG2111701.1"/>
    </source>
</evidence>
<dbReference type="GO" id="GO:0006289">
    <property type="term" value="P:nucleotide-excision repair"/>
    <property type="evidence" value="ECO:0007669"/>
    <property type="project" value="InterPro"/>
</dbReference>
<accession>A0A9P7FA68</accession>
<keyword evidence="11" id="KW-1133">Transmembrane helix</keyword>
<keyword evidence="8" id="KW-0326">Glycosidase</keyword>
<protein>
    <recommendedName>
        <fullName evidence="2">DNA-(apurinic or apyrimidinic site) lyase</fullName>
        <ecNumber evidence="2">4.2.99.18</ecNumber>
    </recommendedName>
</protein>
<comment type="similarity">
    <text evidence="1">Belongs to the type-1 OGG1 family.</text>
</comment>
<evidence type="ECO:0000259" key="12">
    <source>
        <dbReference type="SMART" id="SM00478"/>
    </source>
</evidence>
<dbReference type="SUPFAM" id="SSF48150">
    <property type="entry name" value="DNA-glycosylase"/>
    <property type="match status" value="1"/>
</dbReference>
<dbReference type="EC" id="4.2.99.18" evidence="2"/>
<dbReference type="Gene3D" id="1.10.340.30">
    <property type="entry name" value="Hypothetical protein, domain 2"/>
    <property type="match status" value="1"/>
</dbReference>
<dbReference type="GO" id="GO:0140078">
    <property type="term" value="F:class I DNA-(apurinic or apyrimidinic site) endonuclease activity"/>
    <property type="evidence" value="ECO:0007669"/>
    <property type="project" value="UniProtKB-EC"/>
</dbReference>
<dbReference type="RefSeq" id="XP_041294920.1">
    <property type="nucleotide sequence ID" value="XM_041436749.1"/>
</dbReference>
<dbReference type="Pfam" id="PF07934">
    <property type="entry name" value="OGG_N"/>
    <property type="match status" value="1"/>
</dbReference>
<evidence type="ECO:0000256" key="3">
    <source>
        <dbReference type="ARBA" id="ARBA00022763"/>
    </source>
</evidence>
<evidence type="ECO:0000256" key="2">
    <source>
        <dbReference type="ARBA" id="ARBA00012720"/>
    </source>
</evidence>
<dbReference type="SMART" id="SM00478">
    <property type="entry name" value="ENDO3c"/>
    <property type="match status" value="1"/>
</dbReference>
<keyword evidence="7" id="KW-0511">Multifunctional enzyme</keyword>
<dbReference type="Proteomes" id="UP000823399">
    <property type="component" value="Unassembled WGS sequence"/>
</dbReference>
<organism evidence="13 14">
    <name type="scientific">Suillus discolor</name>
    <dbReference type="NCBI Taxonomy" id="1912936"/>
    <lineage>
        <taxon>Eukaryota</taxon>
        <taxon>Fungi</taxon>
        <taxon>Dikarya</taxon>
        <taxon>Basidiomycota</taxon>
        <taxon>Agaricomycotina</taxon>
        <taxon>Agaricomycetes</taxon>
        <taxon>Agaricomycetidae</taxon>
        <taxon>Boletales</taxon>
        <taxon>Suillineae</taxon>
        <taxon>Suillaceae</taxon>
        <taxon>Suillus</taxon>
    </lineage>
</organism>
<dbReference type="InterPro" id="IPR003265">
    <property type="entry name" value="HhH-GPD_domain"/>
</dbReference>
<dbReference type="InterPro" id="IPR012904">
    <property type="entry name" value="OGG_N"/>
</dbReference>
<dbReference type="GO" id="GO:0005634">
    <property type="term" value="C:nucleus"/>
    <property type="evidence" value="ECO:0007669"/>
    <property type="project" value="TreeGrafter"/>
</dbReference>
<proteinExistence type="inferred from homology"/>
<evidence type="ECO:0000256" key="1">
    <source>
        <dbReference type="ARBA" id="ARBA00010679"/>
    </source>
</evidence>
<evidence type="ECO:0000256" key="8">
    <source>
        <dbReference type="ARBA" id="ARBA00023295"/>
    </source>
</evidence>
<keyword evidence="11" id="KW-0812">Transmembrane</keyword>
<dbReference type="GO" id="GO:0034039">
    <property type="term" value="F:8-oxo-7,8-dihydroguanine DNA N-glycosylase activity"/>
    <property type="evidence" value="ECO:0007669"/>
    <property type="project" value="TreeGrafter"/>
</dbReference>
<dbReference type="GO" id="GO:0006285">
    <property type="term" value="P:base-excision repair, AP site formation"/>
    <property type="evidence" value="ECO:0007669"/>
    <property type="project" value="TreeGrafter"/>
</dbReference>
<feature type="region of interest" description="Disordered" evidence="10">
    <location>
        <begin position="424"/>
        <end position="451"/>
    </location>
</feature>
<keyword evidence="4" id="KW-0378">Hydrolase</keyword>
<dbReference type="SUPFAM" id="SSF55945">
    <property type="entry name" value="TATA-box binding protein-like"/>
    <property type="match status" value="1"/>
</dbReference>
<dbReference type="Pfam" id="PF00730">
    <property type="entry name" value="HhH-GPD"/>
    <property type="match status" value="1"/>
</dbReference>
<dbReference type="Gene3D" id="3.30.310.40">
    <property type="match status" value="1"/>
</dbReference>
<keyword evidence="11" id="KW-0472">Membrane</keyword>
<sequence length="451" mass="49791">MASPVLAGFRALPLSDVQLSLAVVLKCGQSFRWTCYPLPSSPGTSPTHEYRLCLRDRVVCLRQSSDYLFYRSVFPGEHLSAEQEAARDEETLIWLKDYFQLDVDLLKLYDQWSDRDQVFNKLKSRFSGIRVLRQDPWENLVSFICSSNNNIPRITKMVHALCKQYSPSLISLPPPELNESDSQGSAAYHSFPPPSLLAAPDVKSTLRGLGFGYRADYIQRTAKMLVDTHGSSISNSESREKCEEWLTGLRGMSTEVAREELLKFVGVGRKVADCVLLMSLDKKEVIPVDTHVHQIAIKHYGLRTVGGSKGKSAMTPRIYNEVATKLADIWGGYAGWAHTVLFTADLKAFSSFGIEREPPTPATSIMNVGASALTSSSSSKRKHSETQNEVEMQKKVMLMGAAVAAIAAAATAVAVAVAHDVPSSLKDDSDVISSVEEDANSHTSRRVKRRC</sequence>
<keyword evidence="6" id="KW-0456">Lyase</keyword>
<dbReference type="InterPro" id="IPR023170">
    <property type="entry name" value="HhH_base_excis_C"/>
</dbReference>
<evidence type="ECO:0000256" key="5">
    <source>
        <dbReference type="ARBA" id="ARBA00023204"/>
    </source>
</evidence>
<feature type="domain" description="HhH-GPD" evidence="12">
    <location>
        <begin position="178"/>
        <end position="339"/>
    </location>
</feature>
<dbReference type="PANTHER" id="PTHR10242:SF2">
    <property type="entry name" value="N-GLYCOSYLASE_DNA LYASE"/>
    <property type="match status" value="1"/>
</dbReference>
<gene>
    <name evidence="13" type="ORF">F5147DRAFT_686369</name>
</gene>